<dbReference type="AlphaFoldDB" id="A0AAD7DK83"/>
<proteinExistence type="predicted"/>
<dbReference type="Proteomes" id="UP001221757">
    <property type="component" value="Unassembled WGS sequence"/>
</dbReference>
<accession>A0AAD7DK83</accession>
<protein>
    <submittedName>
        <fullName evidence="1">Uncharacterized protein</fullName>
    </submittedName>
</protein>
<organism evidence="1 2">
    <name type="scientific">Mycena rosella</name>
    <name type="common">Pink bonnet</name>
    <name type="synonym">Agaricus rosellus</name>
    <dbReference type="NCBI Taxonomy" id="1033263"/>
    <lineage>
        <taxon>Eukaryota</taxon>
        <taxon>Fungi</taxon>
        <taxon>Dikarya</taxon>
        <taxon>Basidiomycota</taxon>
        <taxon>Agaricomycotina</taxon>
        <taxon>Agaricomycetes</taxon>
        <taxon>Agaricomycetidae</taxon>
        <taxon>Agaricales</taxon>
        <taxon>Marasmiineae</taxon>
        <taxon>Mycenaceae</taxon>
        <taxon>Mycena</taxon>
    </lineage>
</organism>
<reference evidence="1" key="1">
    <citation type="submission" date="2023-03" db="EMBL/GenBank/DDBJ databases">
        <title>Massive genome expansion in bonnet fungi (Mycena s.s.) driven by repeated elements and novel gene families across ecological guilds.</title>
        <authorList>
            <consortium name="Lawrence Berkeley National Laboratory"/>
            <person name="Harder C.B."/>
            <person name="Miyauchi S."/>
            <person name="Viragh M."/>
            <person name="Kuo A."/>
            <person name="Thoen E."/>
            <person name="Andreopoulos B."/>
            <person name="Lu D."/>
            <person name="Skrede I."/>
            <person name="Drula E."/>
            <person name="Henrissat B."/>
            <person name="Morin E."/>
            <person name="Kohler A."/>
            <person name="Barry K."/>
            <person name="LaButti K."/>
            <person name="Morin E."/>
            <person name="Salamov A."/>
            <person name="Lipzen A."/>
            <person name="Mereny Z."/>
            <person name="Hegedus B."/>
            <person name="Baldrian P."/>
            <person name="Stursova M."/>
            <person name="Weitz H."/>
            <person name="Taylor A."/>
            <person name="Grigoriev I.V."/>
            <person name="Nagy L.G."/>
            <person name="Martin F."/>
            <person name="Kauserud H."/>
        </authorList>
    </citation>
    <scope>NUCLEOTIDE SEQUENCE</scope>
    <source>
        <strain evidence="1">CBHHK067</strain>
    </source>
</reference>
<evidence type="ECO:0000313" key="1">
    <source>
        <dbReference type="EMBL" id="KAJ7693188.1"/>
    </source>
</evidence>
<dbReference type="EMBL" id="JARKIE010000047">
    <property type="protein sequence ID" value="KAJ7693188.1"/>
    <property type="molecule type" value="Genomic_DNA"/>
</dbReference>
<name>A0AAD7DK83_MYCRO</name>
<keyword evidence="2" id="KW-1185">Reference proteome</keyword>
<gene>
    <name evidence="1" type="ORF">B0H17DRAFT_1200009</name>
</gene>
<evidence type="ECO:0000313" key="2">
    <source>
        <dbReference type="Proteomes" id="UP001221757"/>
    </source>
</evidence>
<comment type="caution">
    <text evidence="1">The sequence shown here is derived from an EMBL/GenBank/DDBJ whole genome shotgun (WGS) entry which is preliminary data.</text>
</comment>
<sequence length="177" mass="19342">MTDGVKYIRSAGYWQDYHRARKARASCPPPAPAASASTRLYHPLKNTDIVTTFVPGCVPIITSSAVHPAVPAAPSRRKATVNKKPFYTRPEGTNIVQQSSAAEDHQILKNLARRKTPGYIGWARSGVLQEPGNFVGWTDEQILVHLNTPRGKAQIAAAQSSIARAREEVMKTATQKV</sequence>